<dbReference type="HOGENOM" id="CLU_066064_0_1_1"/>
<dbReference type="KEGG" id="psq:PUNSTDRAFT_116663"/>
<feature type="signal peptide" evidence="1">
    <location>
        <begin position="1"/>
        <end position="19"/>
    </location>
</feature>
<proteinExistence type="predicted"/>
<evidence type="ECO:0008006" key="4">
    <source>
        <dbReference type="Google" id="ProtNLM"/>
    </source>
</evidence>
<dbReference type="GeneID" id="18876828"/>
<gene>
    <name evidence="2" type="ORF">PUNSTDRAFT_116663</name>
</gene>
<dbReference type="Proteomes" id="UP000054196">
    <property type="component" value="Unassembled WGS sequence"/>
</dbReference>
<dbReference type="eggNOG" id="ENOG502SE8A">
    <property type="taxonomic scope" value="Eukaryota"/>
</dbReference>
<evidence type="ECO:0000256" key="1">
    <source>
        <dbReference type="SAM" id="SignalP"/>
    </source>
</evidence>
<dbReference type="OrthoDB" id="4584900at2759"/>
<sequence>MKGLFSIVSAALFATAVIAVAPPAELGPLDGLVDGALGEITNILDVRDDLHFNPVDIELKTLATGEISPRYMTNAKRMARGLNPKAPVNLRDLPTSTVSATLPKRSTAPNLNSRSYTGTVSVVSNDNSSVIGYVSASPNKYGQYGLCTDVDAALKVSFTVSDDSSPFDITASNGISDFPFFGAIVGHASKAVDLVSGALNYVALGGVEQCGLGAIPSIISNAFSFITGISVAVESAIWSISDDLELSLGWVNSDGSKPESTDLVYVSTEDALVLTGDLPVFRNSFGFSADVSVSCSLKLVVS</sequence>
<reference evidence="3" key="1">
    <citation type="journal article" date="2012" name="Science">
        <title>The Paleozoic origin of enzymatic lignin decomposition reconstructed from 31 fungal genomes.</title>
        <authorList>
            <person name="Floudas D."/>
            <person name="Binder M."/>
            <person name="Riley R."/>
            <person name="Barry K."/>
            <person name="Blanchette R.A."/>
            <person name="Henrissat B."/>
            <person name="Martinez A.T."/>
            <person name="Otillar R."/>
            <person name="Spatafora J.W."/>
            <person name="Yadav J.S."/>
            <person name="Aerts A."/>
            <person name="Benoit I."/>
            <person name="Boyd A."/>
            <person name="Carlson A."/>
            <person name="Copeland A."/>
            <person name="Coutinho P.M."/>
            <person name="de Vries R.P."/>
            <person name="Ferreira P."/>
            <person name="Findley K."/>
            <person name="Foster B."/>
            <person name="Gaskell J."/>
            <person name="Glotzer D."/>
            <person name="Gorecki P."/>
            <person name="Heitman J."/>
            <person name="Hesse C."/>
            <person name="Hori C."/>
            <person name="Igarashi K."/>
            <person name="Jurgens J.A."/>
            <person name="Kallen N."/>
            <person name="Kersten P."/>
            <person name="Kohler A."/>
            <person name="Kuees U."/>
            <person name="Kumar T.K.A."/>
            <person name="Kuo A."/>
            <person name="LaButti K."/>
            <person name="Larrondo L.F."/>
            <person name="Lindquist E."/>
            <person name="Ling A."/>
            <person name="Lombard V."/>
            <person name="Lucas S."/>
            <person name="Lundell T."/>
            <person name="Martin R."/>
            <person name="McLaughlin D.J."/>
            <person name="Morgenstern I."/>
            <person name="Morin E."/>
            <person name="Murat C."/>
            <person name="Nagy L.G."/>
            <person name="Nolan M."/>
            <person name="Ohm R.A."/>
            <person name="Patyshakuliyeva A."/>
            <person name="Rokas A."/>
            <person name="Ruiz-Duenas F.J."/>
            <person name="Sabat G."/>
            <person name="Salamov A."/>
            <person name="Samejima M."/>
            <person name="Schmutz J."/>
            <person name="Slot J.C."/>
            <person name="St John F."/>
            <person name="Stenlid J."/>
            <person name="Sun H."/>
            <person name="Sun S."/>
            <person name="Syed K."/>
            <person name="Tsang A."/>
            <person name="Wiebenga A."/>
            <person name="Young D."/>
            <person name="Pisabarro A."/>
            <person name="Eastwood D.C."/>
            <person name="Martin F."/>
            <person name="Cullen D."/>
            <person name="Grigoriev I.V."/>
            <person name="Hibbett D.S."/>
        </authorList>
    </citation>
    <scope>NUCLEOTIDE SEQUENCE [LARGE SCALE GENOMIC DNA]</scope>
    <source>
        <strain evidence="3">HHB-11173 SS5</strain>
    </source>
</reference>
<organism evidence="2 3">
    <name type="scientific">Punctularia strigosozonata (strain HHB-11173)</name>
    <name type="common">White-rot fungus</name>
    <dbReference type="NCBI Taxonomy" id="741275"/>
    <lineage>
        <taxon>Eukaryota</taxon>
        <taxon>Fungi</taxon>
        <taxon>Dikarya</taxon>
        <taxon>Basidiomycota</taxon>
        <taxon>Agaricomycotina</taxon>
        <taxon>Agaricomycetes</taxon>
        <taxon>Corticiales</taxon>
        <taxon>Punctulariaceae</taxon>
        <taxon>Punctularia</taxon>
    </lineage>
</organism>
<evidence type="ECO:0000313" key="3">
    <source>
        <dbReference type="Proteomes" id="UP000054196"/>
    </source>
</evidence>
<keyword evidence="1" id="KW-0732">Signal</keyword>
<dbReference type="OMA" id="SAQWINP"/>
<dbReference type="RefSeq" id="XP_007388688.1">
    <property type="nucleotide sequence ID" value="XM_007388626.1"/>
</dbReference>
<accession>R7S368</accession>
<feature type="chain" id="PRO_5004455463" description="Acid protease" evidence="1">
    <location>
        <begin position="20"/>
        <end position="302"/>
    </location>
</feature>
<dbReference type="EMBL" id="JH687556">
    <property type="protein sequence ID" value="EIN04217.1"/>
    <property type="molecule type" value="Genomic_DNA"/>
</dbReference>
<protein>
    <recommendedName>
        <fullName evidence="4">Acid protease</fullName>
    </recommendedName>
</protein>
<name>R7S368_PUNST</name>
<dbReference type="AlphaFoldDB" id="R7S368"/>
<keyword evidence="3" id="KW-1185">Reference proteome</keyword>
<evidence type="ECO:0000313" key="2">
    <source>
        <dbReference type="EMBL" id="EIN04217.1"/>
    </source>
</evidence>